<organism evidence="3 4">
    <name type="scientific">Pholiota conissans</name>
    <dbReference type="NCBI Taxonomy" id="109636"/>
    <lineage>
        <taxon>Eukaryota</taxon>
        <taxon>Fungi</taxon>
        <taxon>Dikarya</taxon>
        <taxon>Basidiomycota</taxon>
        <taxon>Agaricomycotina</taxon>
        <taxon>Agaricomycetes</taxon>
        <taxon>Agaricomycetidae</taxon>
        <taxon>Agaricales</taxon>
        <taxon>Agaricineae</taxon>
        <taxon>Strophariaceae</taxon>
        <taxon>Pholiota</taxon>
    </lineage>
</organism>
<evidence type="ECO:0000256" key="1">
    <source>
        <dbReference type="SAM" id="MobiDB-lite"/>
    </source>
</evidence>
<evidence type="ECO:0000313" key="4">
    <source>
        <dbReference type="Proteomes" id="UP000807469"/>
    </source>
</evidence>
<comment type="caution">
    <text evidence="3">The sequence shown here is derived from an EMBL/GenBank/DDBJ whole genome shotgun (WGS) entry which is preliminary data.</text>
</comment>
<proteinExistence type="predicted"/>
<name>A0A9P5YMZ0_9AGAR</name>
<reference evidence="3" key="1">
    <citation type="submission" date="2020-11" db="EMBL/GenBank/DDBJ databases">
        <authorList>
            <consortium name="DOE Joint Genome Institute"/>
            <person name="Ahrendt S."/>
            <person name="Riley R."/>
            <person name="Andreopoulos W."/>
            <person name="Labutti K."/>
            <person name="Pangilinan J."/>
            <person name="Ruiz-Duenas F.J."/>
            <person name="Barrasa J.M."/>
            <person name="Sanchez-Garcia M."/>
            <person name="Camarero S."/>
            <person name="Miyauchi S."/>
            <person name="Serrano A."/>
            <person name="Linde D."/>
            <person name="Babiker R."/>
            <person name="Drula E."/>
            <person name="Ayuso-Fernandez I."/>
            <person name="Pacheco R."/>
            <person name="Padilla G."/>
            <person name="Ferreira P."/>
            <person name="Barriuso J."/>
            <person name="Kellner H."/>
            <person name="Castanera R."/>
            <person name="Alfaro M."/>
            <person name="Ramirez L."/>
            <person name="Pisabarro A.G."/>
            <person name="Kuo A."/>
            <person name="Tritt A."/>
            <person name="Lipzen A."/>
            <person name="He G."/>
            <person name="Yan M."/>
            <person name="Ng V."/>
            <person name="Cullen D."/>
            <person name="Martin F."/>
            <person name="Rosso M.-N."/>
            <person name="Henrissat B."/>
            <person name="Hibbett D."/>
            <person name="Martinez A.T."/>
            <person name="Grigoriev I.V."/>
        </authorList>
    </citation>
    <scope>NUCLEOTIDE SEQUENCE</scope>
    <source>
        <strain evidence="3">CIRM-BRFM 674</strain>
    </source>
</reference>
<dbReference type="InterPro" id="IPR008266">
    <property type="entry name" value="Tyr_kinase_AS"/>
</dbReference>
<dbReference type="InterPro" id="IPR040976">
    <property type="entry name" value="Pkinase_fungal"/>
</dbReference>
<dbReference type="OrthoDB" id="5569250at2759"/>
<dbReference type="Proteomes" id="UP000807469">
    <property type="component" value="Unassembled WGS sequence"/>
</dbReference>
<feature type="domain" description="Fungal-type protein kinase" evidence="2">
    <location>
        <begin position="3"/>
        <end position="56"/>
    </location>
</feature>
<gene>
    <name evidence="3" type="ORF">BDN70DRAFT_440618</name>
</gene>
<evidence type="ECO:0000259" key="2">
    <source>
        <dbReference type="Pfam" id="PF17667"/>
    </source>
</evidence>
<evidence type="ECO:0000313" key="3">
    <source>
        <dbReference type="EMBL" id="KAF9472742.1"/>
    </source>
</evidence>
<sequence>MCMLDFGTHVMDLETPKEVLKAIYDLLEVTRFIYFNRQVLHRDISEGNVLFKKQPVNSELVKNVEKQPSVTAPPSAQRDKAKPQLCFIEHFLNSSVSPSETSLLLVDFDSGEILDQNRRHNTVYGQSRPLG</sequence>
<keyword evidence="4" id="KW-1185">Reference proteome</keyword>
<feature type="region of interest" description="Disordered" evidence="1">
    <location>
        <begin position="62"/>
        <end position="81"/>
    </location>
</feature>
<dbReference type="Gene3D" id="1.10.510.10">
    <property type="entry name" value="Transferase(Phosphotransferase) domain 1"/>
    <property type="match status" value="1"/>
</dbReference>
<dbReference type="PROSITE" id="PS00109">
    <property type="entry name" value="PROTEIN_KINASE_TYR"/>
    <property type="match status" value="1"/>
</dbReference>
<dbReference type="EMBL" id="MU155503">
    <property type="protein sequence ID" value="KAF9472742.1"/>
    <property type="molecule type" value="Genomic_DNA"/>
</dbReference>
<protein>
    <recommendedName>
        <fullName evidence="2">Fungal-type protein kinase domain-containing protein</fullName>
    </recommendedName>
</protein>
<dbReference type="GO" id="GO:0004672">
    <property type="term" value="F:protein kinase activity"/>
    <property type="evidence" value="ECO:0007669"/>
    <property type="project" value="InterPro"/>
</dbReference>
<dbReference type="AlphaFoldDB" id="A0A9P5YMZ0"/>
<dbReference type="Pfam" id="PF17667">
    <property type="entry name" value="Pkinase_fungal"/>
    <property type="match status" value="1"/>
</dbReference>
<dbReference type="SUPFAM" id="SSF56112">
    <property type="entry name" value="Protein kinase-like (PK-like)"/>
    <property type="match status" value="1"/>
</dbReference>
<accession>A0A9P5YMZ0</accession>
<dbReference type="InterPro" id="IPR011009">
    <property type="entry name" value="Kinase-like_dom_sf"/>
</dbReference>